<accession>A0A3B0BEB6</accession>
<organism evidence="2 3">
    <name type="scientific">Streptomyces klenkii</name>
    <dbReference type="NCBI Taxonomy" id="1420899"/>
    <lineage>
        <taxon>Bacteria</taxon>
        <taxon>Bacillati</taxon>
        <taxon>Actinomycetota</taxon>
        <taxon>Actinomycetes</taxon>
        <taxon>Kitasatosporales</taxon>
        <taxon>Streptomycetaceae</taxon>
        <taxon>Streptomyces</taxon>
    </lineage>
</organism>
<evidence type="ECO:0000313" key="2">
    <source>
        <dbReference type="EMBL" id="RKN70972.1"/>
    </source>
</evidence>
<dbReference type="EMBL" id="RBAM01000007">
    <property type="protein sequence ID" value="RKN70972.1"/>
    <property type="molecule type" value="Genomic_DNA"/>
</dbReference>
<evidence type="ECO:0000313" key="3">
    <source>
        <dbReference type="Proteomes" id="UP000270343"/>
    </source>
</evidence>
<sequence length="65" mass="6973">MAYKSAWFKSSYSNTANGANCISVAALTNNVAVRDSKQQNGPAFVTPSAAWSSFIREVKTGRWAG</sequence>
<evidence type="ECO:0000259" key="1">
    <source>
        <dbReference type="Pfam" id="PF04149"/>
    </source>
</evidence>
<keyword evidence="3" id="KW-1185">Reference proteome</keyword>
<dbReference type="AlphaFoldDB" id="A0A3B0BEB6"/>
<proteinExistence type="predicted"/>
<dbReference type="InterPro" id="IPR007278">
    <property type="entry name" value="DUF397"/>
</dbReference>
<name>A0A3B0BEB6_9ACTN</name>
<dbReference type="Pfam" id="PF04149">
    <property type="entry name" value="DUF397"/>
    <property type="match status" value="1"/>
</dbReference>
<reference evidence="2 3" key="1">
    <citation type="journal article" date="2015" name="Antonie Van Leeuwenhoek">
        <title>Streptomyces klenkii sp. nov., isolated from deep marine sediment.</title>
        <authorList>
            <person name="Veyisoglu A."/>
            <person name="Sahin N."/>
        </authorList>
    </citation>
    <scope>NUCLEOTIDE SEQUENCE [LARGE SCALE GENOMIC DNA]</scope>
    <source>
        <strain evidence="2 3">KCTC 29202</strain>
    </source>
</reference>
<feature type="domain" description="DUF397" evidence="1">
    <location>
        <begin position="6"/>
        <end position="59"/>
    </location>
</feature>
<protein>
    <submittedName>
        <fullName evidence="2">DUF397 domain-containing protein</fullName>
    </submittedName>
</protein>
<comment type="caution">
    <text evidence="2">The sequence shown here is derived from an EMBL/GenBank/DDBJ whole genome shotgun (WGS) entry which is preliminary data.</text>
</comment>
<dbReference type="Proteomes" id="UP000270343">
    <property type="component" value="Unassembled WGS sequence"/>
</dbReference>
<gene>
    <name evidence="2" type="ORF">D7231_18975</name>
</gene>
<dbReference type="OrthoDB" id="4327960at2"/>